<dbReference type="EMBL" id="JACKZP010000111">
    <property type="protein sequence ID" value="MBC1304513.1"/>
    <property type="molecule type" value="Genomic_DNA"/>
</dbReference>
<proteinExistence type="predicted"/>
<evidence type="ECO:0000256" key="3">
    <source>
        <dbReference type="ARBA" id="ARBA00022729"/>
    </source>
</evidence>
<feature type="domain" description="Right handed beta helix" evidence="5">
    <location>
        <begin position="141"/>
        <end position="293"/>
    </location>
</feature>
<dbReference type="InterPro" id="IPR039448">
    <property type="entry name" value="Beta_helix"/>
</dbReference>
<evidence type="ECO:0000313" key="7">
    <source>
        <dbReference type="Proteomes" id="UP000570851"/>
    </source>
</evidence>
<feature type="chain" id="PRO_5046264466" evidence="4">
    <location>
        <begin position="22"/>
        <end position="463"/>
    </location>
</feature>
<evidence type="ECO:0000256" key="2">
    <source>
        <dbReference type="ARBA" id="ARBA00022525"/>
    </source>
</evidence>
<dbReference type="InterPro" id="IPR011050">
    <property type="entry name" value="Pectin_lyase_fold/virulence"/>
</dbReference>
<dbReference type="Pfam" id="PF13229">
    <property type="entry name" value="Beta_helix"/>
    <property type="match status" value="1"/>
</dbReference>
<evidence type="ECO:0000259" key="5">
    <source>
        <dbReference type="Pfam" id="PF13229"/>
    </source>
</evidence>
<dbReference type="InterPro" id="IPR012334">
    <property type="entry name" value="Pectin_lyas_fold"/>
</dbReference>
<feature type="signal peptide" evidence="4">
    <location>
        <begin position="1"/>
        <end position="21"/>
    </location>
</feature>
<comment type="caution">
    <text evidence="6">The sequence shown here is derived from an EMBL/GenBank/DDBJ whole genome shotgun (WGS) entry which is preliminary data.</text>
</comment>
<protein>
    <submittedName>
        <fullName evidence="6">Right-handed parallel beta-helix repeat-containing protein</fullName>
    </submittedName>
</protein>
<dbReference type="PANTHER" id="PTHR40088">
    <property type="entry name" value="PECTATE LYASE (EUROFUNG)"/>
    <property type="match status" value="1"/>
</dbReference>
<organism evidence="6 7">
    <name type="scientific">Trichormus variabilis N2B</name>
    <dbReference type="NCBI Taxonomy" id="2681315"/>
    <lineage>
        <taxon>Bacteria</taxon>
        <taxon>Bacillati</taxon>
        <taxon>Cyanobacteriota</taxon>
        <taxon>Cyanophyceae</taxon>
        <taxon>Nostocales</taxon>
        <taxon>Nostocaceae</taxon>
        <taxon>Trichormus</taxon>
    </lineage>
</organism>
<dbReference type="SUPFAM" id="SSF51126">
    <property type="entry name" value="Pectin lyase-like"/>
    <property type="match status" value="1"/>
</dbReference>
<dbReference type="Gene3D" id="2.160.20.10">
    <property type="entry name" value="Single-stranded right-handed beta-helix, Pectin lyase-like"/>
    <property type="match status" value="1"/>
</dbReference>
<evidence type="ECO:0000256" key="4">
    <source>
        <dbReference type="SAM" id="SignalP"/>
    </source>
</evidence>
<dbReference type="SMART" id="SM00710">
    <property type="entry name" value="PbH1"/>
    <property type="match status" value="5"/>
</dbReference>
<dbReference type="InterPro" id="IPR006626">
    <property type="entry name" value="PbH1"/>
</dbReference>
<reference evidence="6 7" key="1">
    <citation type="submission" date="2019-11" db="EMBL/GenBank/DDBJ databases">
        <title>Comparison of genomes from free-living endosymbiotic cyanobacteria isolated from Azolla.</title>
        <authorList>
            <person name="Thiel T."/>
            <person name="Pratte B."/>
        </authorList>
    </citation>
    <scope>NUCLEOTIDE SEQUENCE [LARGE SCALE GENOMIC DNA]</scope>
    <source>
        <strain evidence="6 7">N2B</strain>
    </source>
</reference>
<dbReference type="NCBIfam" id="NF041518">
    <property type="entry name" value="choice_anch_Q"/>
    <property type="match status" value="1"/>
</dbReference>
<dbReference type="RefSeq" id="WP_011317180.1">
    <property type="nucleotide sequence ID" value="NZ_JACKZP010000111.1"/>
</dbReference>
<gene>
    <name evidence="6" type="ORF">GNE12_21585</name>
</gene>
<evidence type="ECO:0000313" key="6">
    <source>
        <dbReference type="EMBL" id="MBC1304513.1"/>
    </source>
</evidence>
<comment type="subcellular location">
    <subcellularLocation>
        <location evidence="1">Secreted</location>
    </subcellularLocation>
</comment>
<evidence type="ECO:0000256" key="1">
    <source>
        <dbReference type="ARBA" id="ARBA00004613"/>
    </source>
</evidence>
<keyword evidence="3 4" id="KW-0732">Signal</keyword>
<dbReference type="InterPro" id="IPR059226">
    <property type="entry name" value="Choice_anch_Q_dom"/>
</dbReference>
<name>A0ABR6SDR6_ANAVA</name>
<dbReference type="Proteomes" id="UP000570851">
    <property type="component" value="Unassembled WGS sequence"/>
</dbReference>
<sequence>MKTNFTALLIMPVLFSSSVNVQKHTPTSKIDTSNSSTVQEVKAPKHTLLAAATTPKTYYVSGTGKDSNNGLSRTTPFRTIQRAADLTNPGDTVIIMNGLYTNPYPGAGYAVSITRSGNANAWIKFRASSGHTPKIKHDAWNGIYIGDGASYVEIQGLEIEGNNDNISLDYAREQQYNLYNPWTIGNCITIDGRNNGHPHHIRILNNKIHGCGGGGIAVIQADYVTIDGNEVYNNAWYSPYASSGISVYQNWNYDSNKGYRMYVTNNRVYDNRQYIPFVYSGKIEDGNGIVIDDLRNTQGGSTLGPYLGRTLVANNLTYKNGGTGIHTYLSENVDIVHNTAYLNNQSPEISHGQIFANASSNVKVWNNILYAYPGKNVNNNWSNTNVSYNYNVYANSSLITVMGANDIIADPQFVNPSLNNFQLNVTSPAINNGYTWSQLKKDILSNPRPSGIKYDVGAYEYQF</sequence>
<dbReference type="PANTHER" id="PTHR40088:SF2">
    <property type="entry name" value="SECRETED SUGAR HYDROLASE"/>
    <property type="match status" value="1"/>
</dbReference>
<keyword evidence="2" id="KW-0964">Secreted</keyword>
<keyword evidence="7" id="KW-1185">Reference proteome</keyword>
<dbReference type="InterPro" id="IPR052052">
    <property type="entry name" value="Polysaccharide_Lyase_9"/>
</dbReference>
<dbReference type="GeneID" id="58722938"/>
<accession>A0ABR6SDR6</accession>